<dbReference type="InterPro" id="IPR007391">
    <property type="entry name" value="Vancomycin_resist_VanW"/>
</dbReference>
<protein>
    <recommendedName>
        <fullName evidence="4">Peptidoglycan binding domain-containing protein</fullName>
    </recommendedName>
</protein>
<dbReference type="PATRIC" id="fig|512565.3.peg.2656"/>
<dbReference type="PANTHER" id="PTHR35788">
    <property type="entry name" value="EXPORTED PROTEIN-RELATED"/>
    <property type="match status" value="1"/>
</dbReference>
<dbReference type="HOGENOM" id="CLU_011572_0_1_11"/>
<dbReference type="Pfam" id="PF04294">
    <property type="entry name" value="VanW"/>
    <property type="match status" value="1"/>
</dbReference>
<accession>I0H4D8</accession>
<proteinExistence type="predicted"/>
<dbReference type="eggNOG" id="COG2720">
    <property type="taxonomic scope" value="Bacteria"/>
</dbReference>
<dbReference type="RefSeq" id="WP_014442770.1">
    <property type="nucleotide sequence ID" value="NC_017093.1"/>
</dbReference>
<evidence type="ECO:0008006" key="4">
    <source>
        <dbReference type="Google" id="ProtNLM"/>
    </source>
</evidence>
<keyword evidence="3" id="KW-1185">Reference proteome</keyword>
<name>I0H4D8_ACTM4</name>
<reference evidence="2 3" key="1">
    <citation type="submission" date="2012-02" db="EMBL/GenBank/DDBJ databases">
        <title>Complete genome sequence of Actinoplanes missouriensis 431 (= NBRC 102363).</title>
        <authorList>
            <person name="Ohnishi Y."/>
            <person name="Ishikawa J."/>
            <person name="Sekine M."/>
            <person name="Hosoyama A."/>
            <person name="Harada T."/>
            <person name="Narita H."/>
            <person name="Hata T."/>
            <person name="Konno Y."/>
            <person name="Tutikane K."/>
            <person name="Fujita N."/>
            <person name="Horinouchi S."/>
            <person name="Hayakawa M."/>
        </authorList>
    </citation>
    <scope>NUCLEOTIDE SEQUENCE [LARGE SCALE GENOMIC DNA]</scope>
    <source>
        <strain evidence="3">ATCC 14538 / DSM 43046 / CBS 188.64 / JCM 3121 / NBRC 102363 / NCIMB 12654 / NRRL B-3342 / UNCC 431</strain>
    </source>
</reference>
<evidence type="ECO:0000313" key="3">
    <source>
        <dbReference type="Proteomes" id="UP000007882"/>
    </source>
</evidence>
<sequence length="422" mass="44400">MTATLPAKDPLSRGAVYTARPRRRYGWLAAAGVLVLILAVAAVVLSKRRPAVVPAGRTVAGVEVGGLSERQLRGVIESTVRSRVEQPITVRLSGARRTFTLEPVAAGVRLDVDATVRATLSGASSAVMTVDTAALRAVLARHDRAAVDTRVELAAPATRLDDKGDASFTASTAGVERKAGTDGWSVDTTAAVAALTAAAGSGRPEATIPTTRRPAGTQPANLAGVDQLIGSFTTYHGCCQPRVTNIHLIARTVDGTVVAPGATFSLNERVGERTRAKGYLPAPAIVAGQLHDELGGGISQFSTTLYNAVWFAGLPSLKHQPHTKYISRYPAGREATLDWGNIENIFRNDTSAPIVIRARTTATSVTVALYGHTGDRRVDSVTGPRTPVGPDGGFSVSVTRTVHDNDRETGTTTTHWTYNGLD</sequence>
<evidence type="ECO:0000313" key="2">
    <source>
        <dbReference type="EMBL" id="BAL87875.1"/>
    </source>
</evidence>
<dbReference type="STRING" id="512565.AMIS_26550"/>
<feature type="transmembrane region" description="Helical" evidence="1">
    <location>
        <begin position="25"/>
        <end position="45"/>
    </location>
</feature>
<dbReference type="KEGG" id="ams:AMIS_26550"/>
<dbReference type="PANTHER" id="PTHR35788:SF1">
    <property type="entry name" value="EXPORTED PROTEIN"/>
    <property type="match status" value="1"/>
</dbReference>
<dbReference type="AlphaFoldDB" id="I0H4D8"/>
<dbReference type="Proteomes" id="UP000007882">
    <property type="component" value="Chromosome"/>
</dbReference>
<dbReference type="OrthoDB" id="9813301at2"/>
<dbReference type="InterPro" id="IPR052913">
    <property type="entry name" value="Glycopeptide_resist_protein"/>
</dbReference>
<keyword evidence="1" id="KW-0472">Membrane</keyword>
<dbReference type="EMBL" id="AP012319">
    <property type="protein sequence ID" value="BAL87875.1"/>
    <property type="molecule type" value="Genomic_DNA"/>
</dbReference>
<evidence type="ECO:0000256" key="1">
    <source>
        <dbReference type="SAM" id="Phobius"/>
    </source>
</evidence>
<organism evidence="2 3">
    <name type="scientific">Actinoplanes missouriensis (strain ATCC 14538 / DSM 43046 / CBS 188.64 / JCM 3121 / NBRC 102363 / NCIMB 12654 / NRRL B-3342 / UNCC 431)</name>
    <dbReference type="NCBI Taxonomy" id="512565"/>
    <lineage>
        <taxon>Bacteria</taxon>
        <taxon>Bacillati</taxon>
        <taxon>Actinomycetota</taxon>
        <taxon>Actinomycetes</taxon>
        <taxon>Micromonosporales</taxon>
        <taxon>Micromonosporaceae</taxon>
        <taxon>Actinoplanes</taxon>
    </lineage>
</organism>
<gene>
    <name evidence="2" type="ordered locus">AMIS_26550</name>
</gene>
<keyword evidence="1" id="KW-0812">Transmembrane</keyword>
<keyword evidence="1" id="KW-1133">Transmembrane helix</keyword>